<dbReference type="InterPro" id="IPR036388">
    <property type="entry name" value="WH-like_DNA-bd_sf"/>
</dbReference>
<dbReference type="AlphaFoldDB" id="A0A3N6NA71"/>
<dbReference type="Proteomes" id="UP000282323">
    <property type="component" value="Unassembled WGS sequence"/>
</dbReference>
<organism evidence="3 4">
    <name type="scientific">Natrarchaeobius chitinivorans</name>
    <dbReference type="NCBI Taxonomy" id="1679083"/>
    <lineage>
        <taxon>Archaea</taxon>
        <taxon>Methanobacteriati</taxon>
        <taxon>Methanobacteriota</taxon>
        <taxon>Stenosarchaea group</taxon>
        <taxon>Halobacteria</taxon>
        <taxon>Halobacteriales</taxon>
        <taxon>Natrialbaceae</taxon>
        <taxon>Natrarchaeobius</taxon>
    </lineage>
</organism>
<dbReference type="Pfam" id="PF24038">
    <property type="entry name" value="DUF7347"/>
    <property type="match status" value="1"/>
</dbReference>
<dbReference type="InterPro" id="IPR055775">
    <property type="entry name" value="DUF7351"/>
</dbReference>
<feature type="domain" description="DUF7347" evidence="1">
    <location>
        <begin position="8"/>
        <end position="91"/>
    </location>
</feature>
<dbReference type="OrthoDB" id="8482at2157"/>
<sequence>MPDEEAAAEAFGTLSDPTRIAILRAFAEALDEQGLSPGGSMPELSFSALYDRVEVDSTSRLSYHLEELDGTYLRHTDDGWKFTYAGEAIVRQYLAGAYAGDIEFEPFETDGGCLHCDAEALVTDVEDRMLLHRCEECGGCFGNIPVTPAQVTDRGDDAVLESVKTRTASYFQQFRDGVCAICGGSNDIEVRDVEDVAPEPLRFVAIARCQSCWTRFNGPLSVWLATYPASIAFHWDHGVDTTSLSTFEMVPRVMDERWSTERLASDAYEVTYRVGENVLRLLVDDDLSVERAERVRRDSVGDH</sequence>
<keyword evidence="4" id="KW-1185">Reference proteome</keyword>
<comment type="caution">
    <text evidence="3">The sequence shown here is derived from an EMBL/GenBank/DDBJ whole genome shotgun (WGS) entry which is preliminary data.</text>
</comment>
<name>A0A3N6NA71_NATCH</name>
<dbReference type="Pfam" id="PF24042">
    <property type="entry name" value="DUF7351"/>
    <property type="match status" value="1"/>
</dbReference>
<evidence type="ECO:0000313" key="4">
    <source>
        <dbReference type="Proteomes" id="UP000282323"/>
    </source>
</evidence>
<dbReference type="Gene3D" id="1.10.10.10">
    <property type="entry name" value="Winged helix-like DNA-binding domain superfamily/Winged helix DNA-binding domain"/>
    <property type="match status" value="1"/>
</dbReference>
<gene>
    <name evidence="3" type="ORF">EA473_08520</name>
</gene>
<evidence type="ECO:0000259" key="1">
    <source>
        <dbReference type="Pfam" id="PF24038"/>
    </source>
</evidence>
<accession>A0A3N6NA71</accession>
<dbReference type="InterPro" id="IPR055771">
    <property type="entry name" value="DUF7347"/>
</dbReference>
<dbReference type="EMBL" id="REGA01000005">
    <property type="protein sequence ID" value="RQG95492.1"/>
    <property type="molecule type" value="Genomic_DNA"/>
</dbReference>
<evidence type="ECO:0000259" key="2">
    <source>
        <dbReference type="Pfam" id="PF24042"/>
    </source>
</evidence>
<protein>
    <submittedName>
        <fullName evidence="3">ArsR family transcriptional regulator</fullName>
    </submittedName>
</protein>
<feature type="domain" description="DUF7351" evidence="2">
    <location>
        <begin position="110"/>
        <end position="289"/>
    </location>
</feature>
<dbReference type="RefSeq" id="WP_124195203.1">
    <property type="nucleotide sequence ID" value="NZ_REGA01000005.1"/>
</dbReference>
<proteinExistence type="predicted"/>
<reference evidence="3 4" key="1">
    <citation type="submission" date="2018-10" db="EMBL/GenBank/DDBJ databases">
        <title>Natrarchaeobius chitinivorans gen. nov., sp. nov., and Natrarchaeobius haloalkaliphilus sp. nov., alkaliphilic, chitin-utilizing haloarchaea from hypersaline alkaline lakes.</title>
        <authorList>
            <person name="Sorokin D.Y."/>
            <person name="Elcheninov A.G."/>
            <person name="Kostrikina N.A."/>
            <person name="Bale N.J."/>
            <person name="Sinninghe Damste J.S."/>
            <person name="Khijniak T.V."/>
            <person name="Kublanov I.V."/>
            <person name="Toshchakov S.V."/>
        </authorList>
    </citation>
    <scope>NUCLEOTIDE SEQUENCE [LARGE SCALE GENOMIC DNA]</scope>
    <source>
        <strain evidence="3 4">AArcht4T</strain>
    </source>
</reference>
<evidence type="ECO:0000313" key="3">
    <source>
        <dbReference type="EMBL" id="RQG95492.1"/>
    </source>
</evidence>